<evidence type="ECO:0000256" key="2">
    <source>
        <dbReference type="ARBA" id="ARBA00022448"/>
    </source>
</evidence>
<reference evidence="6 7" key="1">
    <citation type="submission" date="2019-10" db="EMBL/GenBank/DDBJ databases">
        <authorList>
            <person name="Nie G."/>
            <person name="Ming H."/>
            <person name="Yi B."/>
        </authorList>
    </citation>
    <scope>NUCLEOTIDE SEQUENCE [LARGE SCALE GENOMIC DNA]</scope>
    <source>
        <strain evidence="6 7">CFH 90414</strain>
    </source>
</reference>
<dbReference type="Proteomes" id="UP000431080">
    <property type="component" value="Unassembled WGS sequence"/>
</dbReference>
<keyword evidence="4 6" id="KW-0067">ATP-binding</keyword>
<comment type="caution">
    <text evidence="6">The sequence shown here is derived from an EMBL/GenBank/DDBJ whole genome shotgun (WGS) entry which is preliminary data.</text>
</comment>
<protein>
    <submittedName>
        <fullName evidence="6">ATP-binding cassette domain-containing protein</fullName>
    </submittedName>
</protein>
<dbReference type="PANTHER" id="PTHR46743:SF2">
    <property type="entry name" value="TEICHOIC ACIDS EXPORT ATP-BINDING PROTEIN TAGH"/>
    <property type="match status" value="1"/>
</dbReference>
<dbReference type="GO" id="GO:0016887">
    <property type="term" value="F:ATP hydrolysis activity"/>
    <property type="evidence" value="ECO:0007669"/>
    <property type="project" value="InterPro"/>
</dbReference>
<evidence type="ECO:0000313" key="6">
    <source>
        <dbReference type="EMBL" id="MRG60551.1"/>
    </source>
</evidence>
<dbReference type="InterPro" id="IPR015860">
    <property type="entry name" value="ABC_transpr_TagH-like"/>
</dbReference>
<evidence type="ECO:0000256" key="1">
    <source>
        <dbReference type="ARBA" id="ARBA00005417"/>
    </source>
</evidence>
<dbReference type="PROSITE" id="PS50893">
    <property type="entry name" value="ABC_TRANSPORTER_2"/>
    <property type="match status" value="1"/>
</dbReference>
<comment type="similarity">
    <text evidence="1">Belongs to the ABC transporter superfamily.</text>
</comment>
<dbReference type="GO" id="GO:0140359">
    <property type="term" value="F:ABC-type transporter activity"/>
    <property type="evidence" value="ECO:0007669"/>
    <property type="project" value="InterPro"/>
</dbReference>
<evidence type="ECO:0000256" key="4">
    <source>
        <dbReference type="ARBA" id="ARBA00022840"/>
    </source>
</evidence>
<evidence type="ECO:0000256" key="3">
    <source>
        <dbReference type="ARBA" id="ARBA00022741"/>
    </source>
</evidence>
<keyword evidence="7" id="KW-1185">Reference proteome</keyword>
<dbReference type="InterPro" id="IPR050683">
    <property type="entry name" value="Bact_Polysacc_Export_ATP-bd"/>
</dbReference>
<evidence type="ECO:0000313" key="7">
    <source>
        <dbReference type="Proteomes" id="UP000431080"/>
    </source>
</evidence>
<dbReference type="EMBL" id="WJIF01000006">
    <property type="protein sequence ID" value="MRG60551.1"/>
    <property type="molecule type" value="Genomic_DNA"/>
</dbReference>
<accession>A0A6I2F897</accession>
<dbReference type="PANTHER" id="PTHR46743">
    <property type="entry name" value="TEICHOIC ACIDS EXPORT ATP-BINDING PROTEIN TAGH"/>
    <property type="match status" value="1"/>
</dbReference>
<dbReference type="InterPro" id="IPR003439">
    <property type="entry name" value="ABC_transporter-like_ATP-bd"/>
</dbReference>
<name>A0A6I2F897_9MICO</name>
<dbReference type="Gene3D" id="2.70.50.60">
    <property type="entry name" value="abc- transporter (atp binding component) like domain"/>
    <property type="match status" value="1"/>
</dbReference>
<dbReference type="InterPro" id="IPR027417">
    <property type="entry name" value="P-loop_NTPase"/>
</dbReference>
<dbReference type="InterPro" id="IPR003593">
    <property type="entry name" value="AAA+_ATPase"/>
</dbReference>
<keyword evidence="3" id="KW-0547">Nucleotide-binding</keyword>
<dbReference type="SMART" id="SM00382">
    <property type="entry name" value="AAA"/>
    <property type="match status" value="1"/>
</dbReference>
<sequence length="408" mass="44006">MTITDSTAEALVVVSHVSKRFVLHKDKSLKDRLLYWRNRARSRDEFLALDDVDVEIRLGETVGLIGHNGSGKSTLLKVIGGIIEASSGEVYRRGRVAALLELGAGFHPDLTGRDNVYLNAAILGMSTSETDAVFDDIVEFSGIGDFIDSQVKFYSSGMYVRLAFAVAVHSDPDLLLVDEVLAVGDEPFQLKCMNKIRQFQKEGRTIVLVSHSAEQVADVCTRAVVLDAGRVVHDGDVGAGIRTLREGYERDRVAAEEREQAAAGADTAPPIVVNSVSIEHADGQAFDGAPIRRGTDVAITIHVDVVRPVEWITGFTLSSTIGNAVYRLNSEGLGMILPTSPGRYAVRFELPDTNFGINRLVVSAGATTVDGEPIALLDPAGHLDFEDDPYGAGLVQFEARGTVSIDRA</sequence>
<dbReference type="RefSeq" id="WP_153685071.1">
    <property type="nucleotide sequence ID" value="NZ_WJIF01000006.1"/>
</dbReference>
<dbReference type="Gene3D" id="3.40.50.300">
    <property type="entry name" value="P-loop containing nucleotide triphosphate hydrolases"/>
    <property type="match status" value="1"/>
</dbReference>
<keyword evidence="2" id="KW-0813">Transport</keyword>
<organism evidence="6 7">
    <name type="scientific">Agromyces agglutinans</name>
    <dbReference type="NCBI Taxonomy" id="2662258"/>
    <lineage>
        <taxon>Bacteria</taxon>
        <taxon>Bacillati</taxon>
        <taxon>Actinomycetota</taxon>
        <taxon>Actinomycetes</taxon>
        <taxon>Micrococcales</taxon>
        <taxon>Microbacteriaceae</taxon>
        <taxon>Agromyces</taxon>
    </lineage>
</organism>
<dbReference type="SUPFAM" id="SSF52540">
    <property type="entry name" value="P-loop containing nucleoside triphosphate hydrolases"/>
    <property type="match status" value="1"/>
</dbReference>
<dbReference type="AlphaFoldDB" id="A0A6I2F897"/>
<feature type="domain" description="ABC transporter" evidence="5">
    <location>
        <begin position="34"/>
        <end position="253"/>
    </location>
</feature>
<dbReference type="Pfam" id="PF00005">
    <property type="entry name" value="ABC_tran"/>
    <property type="match status" value="1"/>
</dbReference>
<evidence type="ECO:0000259" key="5">
    <source>
        <dbReference type="PROSITE" id="PS50893"/>
    </source>
</evidence>
<dbReference type="CDD" id="cd03220">
    <property type="entry name" value="ABC_KpsT_Wzt"/>
    <property type="match status" value="1"/>
</dbReference>
<dbReference type="GO" id="GO:0016020">
    <property type="term" value="C:membrane"/>
    <property type="evidence" value="ECO:0007669"/>
    <property type="project" value="InterPro"/>
</dbReference>
<proteinExistence type="inferred from homology"/>
<dbReference type="GO" id="GO:0005524">
    <property type="term" value="F:ATP binding"/>
    <property type="evidence" value="ECO:0007669"/>
    <property type="project" value="UniProtKB-KW"/>
</dbReference>
<gene>
    <name evidence="6" type="ORF">GE115_11840</name>
</gene>